<dbReference type="KEGG" id="mav:MAV_4929"/>
<accession>A0A0H2ZYG5</accession>
<protein>
    <submittedName>
        <fullName evidence="1">Uncharacterized protein</fullName>
    </submittedName>
</protein>
<sequence length="46" mass="5183">MPIHGIEIHGLTQAVEQQPTAHHLTRRDLILSLHLRISSLPWPGVL</sequence>
<evidence type="ECO:0000313" key="2">
    <source>
        <dbReference type="Proteomes" id="UP000001574"/>
    </source>
</evidence>
<gene>
    <name evidence="1" type="ordered locus">MAV_4929</name>
</gene>
<dbReference type="AlphaFoldDB" id="A0A0H2ZYG5"/>
<reference evidence="1 2" key="1">
    <citation type="submission" date="2006-10" db="EMBL/GenBank/DDBJ databases">
        <authorList>
            <person name="Fleischmann R.D."/>
            <person name="Dodson R.J."/>
            <person name="Haft D.H."/>
            <person name="Merkel J.S."/>
            <person name="Nelson W.C."/>
            <person name="Fraser C.M."/>
        </authorList>
    </citation>
    <scope>NUCLEOTIDE SEQUENCE [LARGE SCALE GENOMIC DNA]</scope>
    <source>
        <strain evidence="1 2">104</strain>
    </source>
</reference>
<dbReference type="Proteomes" id="UP000001574">
    <property type="component" value="Chromosome"/>
</dbReference>
<name>A0A0H2ZYG5_MYCA1</name>
<evidence type="ECO:0000313" key="1">
    <source>
        <dbReference type="EMBL" id="ABK67437.1"/>
    </source>
</evidence>
<organism evidence="1 2">
    <name type="scientific">Mycobacterium avium (strain 104)</name>
    <dbReference type="NCBI Taxonomy" id="243243"/>
    <lineage>
        <taxon>Bacteria</taxon>
        <taxon>Bacillati</taxon>
        <taxon>Actinomycetota</taxon>
        <taxon>Actinomycetes</taxon>
        <taxon>Mycobacteriales</taxon>
        <taxon>Mycobacteriaceae</taxon>
        <taxon>Mycobacterium</taxon>
        <taxon>Mycobacterium avium complex (MAC)</taxon>
    </lineage>
</organism>
<dbReference type="EMBL" id="CP000479">
    <property type="protein sequence ID" value="ABK67437.1"/>
    <property type="molecule type" value="Genomic_DNA"/>
</dbReference>
<proteinExistence type="predicted"/>
<dbReference type="HOGENOM" id="CLU_3186000_0_0_11"/>